<dbReference type="Gene3D" id="2.60.40.420">
    <property type="entry name" value="Cupredoxins - blue copper proteins"/>
    <property type="match status" value="3"/>
</dbReference>
<dbReference type="EMBL" id="MU007072">
    <property type="protein sequence ID" value="KAF2424899.1"/>
    <property type="molecule type" value="Genomic_DNA"/>
</dbReference>
<dbReference type="CDD" id="cd13866">
    <property type="entry name" value="CuRO_2_BOD"/>
    <property type="match status" value="1"/>
</dbReference>
<evidence type="ECO:0000256" key="3">
    <source>
        <dbReference type="SAM" id="MobiDB-lite"/>
    </source>
</evidence>
<keyword evidence="4" id="KW-0732">Signal</keyword>
<evidence type="ECO:0000259" key="5">
    <source>
        <dbReference type="Pfam" id="PF07731"/>
    </source>
</evidence>
<keyword evidence="2" id="KW-0186">Copper</keyword>
<evidence type="ECO:0000256" key="2">
    <source>
        <dbReference type="ARBA" id="ARBA00023008"/>
    </source>
</evidence>
<dbReference type="AlphaFoldDB" id="A0A9P4NK87"/>
<proteinExistence type="inferred from homology"/>
<comment type="similarity">
    <text evidence="1">Belongs to the multicopper oxidase family.</text>
</comment>
<evidence type="ECO:0000259" key="6">
    <source>
        <dbReference type="Pfam" id="PF07732"/>
    </source>
</evidence>
<evidence type="ECO:0000313" key="7">
    <source>
        <dbReference type="EMBL" id="KAF2424899.1"/>
    </source>
</evidence>
<protein>
    <recommendedName>
        <fullName evidence="9">Bilirubin oxidase</fullName>
    </recommendedName>
</protein>
<sequence length="574" mass="64841">MLSRVFPVAAIFSVILSVVSAGDDEWLSPVYNDIYKNPLPIPPVKNKITTYTNTTTGISIDYYEVTISEFEQQIYPGKKPAKLIGYDGISPGPTFMMEKGREAVVRFINKGKRESAIHLHGSYSRAPFDGWAEDTIKVGEYKDYYYPNGQSARTLWYHDHAEHITAQNAYFGQAGFYILHDPAEDALGLPNGKYDVPLGLSAKQYNSDGTLFDPISETTSLYGDVIHVNGQPWPYLTVEPRKYRFRLLDASISRTFQLYLEAVTSKKKVSFQVIASDAGLISKPITTDNLYISMAERWEIVVDFSAYKGQSIDMRNSRDVGADEDYNSSDKVMRFNVLNSAPVSTANNGAPPSPLRTVPFPPPKTKSDRNFKFERTNGEWRINGVAFADVQNRILAKPQRGALEVWTLENSSGGWSHPIHVHLVDFRVISRTSGKRGVQTYEAEALKDVVWLGPNEKVTVLAQYAPWDGVYMFHCHNLIHEDHDMMAAFNVTSLSNWGYTDTTKFLDPMEDRWRAKPYPPVEPVMEKLRMFSQLDAYSSVKKVQLALDAYWKTATNTLIKVKRAPPTPVPRARI</sequence>
<dbReference type="Proteomes" id="UP000800235">
    <property type="component" value="Unassembled WGS sequence"/>
</dbReference>
<dbReference type="PANTHER" id="PTHR48267:SF1">
    <property type="entry name" value="BILIRUBIN OXIDASE"/>
    <property type="match status" value="1"/>
</dbReference>
<feature type="region of interest" description="Disordered" evidence="3">
    <location>
        <begin position="346"/>
        <end position="368"/>
    </location>
</feature>
<reference evidence="7" key="1">
    <citation type="journal article" date="2020" name="Stud. Mycol.">
        <title>101 Dothideomycetes genomes: a test case for predicting lifestyles and emergence of pathogens.</title>
        <authorList>
            <person name="Haridas S."/>
            <person name="Albert R."/>
            <person name="Binder M."/>
            <person name="Bloem J."/>
            <person name="Labutti K."/>
            <person name="Salamov A."/>
            <person name="Andreopoulos B."/>
            <person name="Baker S."/>
            <person name="Barry K."/>
            <person name="Bills G."/>
            <person name="Bluhm B."/>
            <person name="Cannon C."/>
            <person name="Castanera R."/>
            <person name="Culley D."/>
            <person name="Daum C."/>
            <person name="Ezra D."/>
            <person name="Gonzalez J."/>
            <person name="Henrissat B."/>
            <person name="Kuo A."/>
            <person name="Liang C."/>
            <person name="Lipzen A."/>
            <person name="Lutzoni F."/>
            <person name="Magnuson J."/>
            <person name="Mondo S."/>
            <person name="Nolan M."/>
            <person name="Ohm R."/>
            <person name="Pangilinan J."/>
            <person name="Park H.-J."/>
            <person name="Ramirez L."/>
            <person name="Alfaro M."/>
            <person name="Sun H."/>
            <person name="Tritt A."/>
            <person name="Yoshinaga Y."/>
            <person name="Zwiers L.-H."/>
            <person name="Turgeon B."/>
            <person name="Goodwin S."/>
            <person name="Spatafora J."/>
            <person name="Crous P."/>
            <person name="Grigoriev I."/>
        </authorList>
    </citation>
    <scope>NUCLEOTIDE SEQUENCE</scope>
    <source>
        <strain evidence="7">CBS 130266</strain>
    </source>
</reference>
<dbReference type="InterPro" id="IPR045087">
    <property type="entry name" value="Cu-oxidase_fam"/>
</dbReference>
<dbReference type="InterPro" id="IPR008972">
    <property type="entry name" value="Cupredoxin"/>
</dbReference>
<dbReference type="InterPro" id="IPR011707">
    <property type="entry name" value="Cu-oxidase-like_N"/>
</dbReference>
<dbReference type="GO" id="GO:0005507">
    <property type="term" value="F:copper ion binding"/>
    <property type="evidence" value="ECO:0007669"/>
    <property type="project" value="InterPro"/>
</dbReference>
<dbReference type="CDD" id="cd13889">
    <property type="entry name" value="CuRO_3_BOD"/>
    <property type="match status" value="1"/>
</dbReference>
<feature type="domain" description="Plastocyanin-like" evidence="6">
    <location>
        <begin position="74"/>
        <end position="183"/>
    </location>
</feature>
<keyword evidence="8" id="KW-1185">Reference proteome</keyword>
<feature type="compositionally biased region" description="Pro residues" evidence="3">
    <location>
        <begin position="351"/>
        <end position="364"/>
    </location>
</feature>
<dbReference type="OrthoDB" id="262547at2759"/>
<dbReference type="Pfam" id="PF07731">
    <property type="entry name" value="Cu-oxidase_2"/>
    <property type="match status" value="1"/>
</dbReference>
<dbReference type="PANTHER" id="PTHR48267">
    <property type="entry name" value="CUPREDOXIN SUPERFAMILY PROTEIN"/>
    <property type="match status" value="1"/>
</dbReference>
<feature type="chain" id="PRO_5040153268" description="Bilirubin oxidase" evidence="4">
    <location>
        <begin position="22"/>
        <end position="574"/>
    </location>
</feature>
<evidence type="ECO:0008006" key="9">
    <source>
        <dbReference type="Google" id="ProtNLM"/>
    </source>
</evidence>
<organism evidence="7 8">
    <name type="scientific">Tothia fuscella</name>
    <dbReference type="NCBI Taxonomy" id="1048955"/>
    <lineage>
        <taxon>Eukaryota</taxon>
        <taxon>Fungi</taxon>
        <taxon>Dikarya</taxon>
        <taxon>Ascomycota</taxon>
        <taxon>Pezizomycotina</taxon>
        <taxon>Dothideomycetes</taxon>
        <taxon>Pleosporomycetidae</taxon>
        <taxon>Venturiales</taxon>
        <taxon>Cylindrosympodiaceae</taxon>
        <taxon>Tothia</taxon>
    </lineage>
</organism>
<dbReference type="InterPro" id="IPR011706">
    <property type="entry name" value="Cu-oxidase_C"/>
</dbReference>
<gene>
    <name evidence="7" type="ORF">EJ08DRAFT_594833</name>
</gene>
<dbReference type="Pfam" id="PF07732">
    <property type="entry name" value="Cu-oxidase_3"/>
    <property type="match status" value="1"/>
</dbReference>
<evidence type="ECO:0000256" key="1">
    <source>
        <dbReference type="ARBA" id="ARBA00010609"/>
    </source>
</evidence>
<feature type="signal peptide" evidence="4">
    <location>
        <begin position="1"/>
        <end position="21"/>
    </location>
</feature>
<evidence type="ECO:0000313" key="8">
    <source>
        <dbReference type="Proteomes" id="UP000800235"/>
    </source>
</evidence>
<name>A0A9P4NK87_9PEZI</name>
<comment type="caution">
    <text evidence="7">The sequence shown here is derived from an EMBL/GenBank/DDBJ whole genome shotgun (WGS) entry which is preliminary data.</text>
</comment>
<feature type="domain" description="Plastocyanin-like" evidence="5">
    <location>
        <begin position="362"/>
        <end position="492"/>
    </location>
</feature>
<dbReference type="GO" id="GO:0016491">
    <property type="term" value="F:oxidoreductase activity"/>
    <property type="evidence" value="ECO:0007669"/>
    <property type="project" value="InterPro"/>
</dbReference>
<dbReference type="SUPFAM" id="SSF49503">
    <property type="entry name" value="Cupredoxins"/>
    <property type="match status" value="3"/>
</dbReference>
<accession>A0A9P4NK87</accession>
<evidence type="ECO:0000256" key="4">
    <source>
        <dbReference type="SAM" id="SignalP"/>
    </source>
</evidence>